<evidence type="ECO:0000256" key="1">
    <source>
        <dbReference type="ARBA" id="ARBA00004128"/>
    </source>
</evidence>
<dbReference type="PROSITE" id="PS50893">
    <property type="entry name" value="ABC_TRANSPORTER_2"/>
    <property type="match status" value="2"/>
</dbReference>
<evidence type="ECO:0000256" key="9">
    <source>
        <dbReference type="ARBA" id="ARBA00023136"/>
    </source>
</evidence>
<evidence type="ECO:0000256" key="7">
    <source>
        <dbReference type="ARBA" id="ARBA00022840"/>
    </source>
</evidence>
<dbReference type="SUPFAM" id="SSF90123">
    <property type="entry name" value="ABC transporter transmembrane region"/>
    <property type="match status" value="2"/>
</dbReference>
<dbReference type="InterPro" id="IPR011527">
    <property type="entry name" value="ABC1_TM_dom"/>
</dbReference>
<dbReference type="FunFam" id="3.40.50.300:FF:000293">
    <property type="entry name" value="ATP binding cassette subfamily C member 1"/>
    <property type="match status" value="1"/>
</dbReference>
<dbReference type="EC" id="7.6.2.3" evidence="10"/>
<reference evidence="15" key="1">
    <citation type="submission" date="2015-12" db="EMBL/GenBank/DDBJ databases">
        <title>De novo transcriptome assembly of four potential Pierce s Disease insect vectors from Arizona vineyards.</title>
        <authorList>
            <person name="Tassone E.E."/>
        </authorList>
    </citation>
    <scope>NUCLEOTIDE SEQUENCE</scope>
</reference>
<evidence type="ECO:0000256" key="10">
    <source>
        <dbReference type="ARBA" id="ARBA00024220"/>
    </source>
</evidence>
<dbReference type="InterPro" id="IPR017871">
    <property type="entry name" value="ABC_transporter-like_CS"/>
</dbReference>
<name>A0A1B6CN72_9HEMI</name>
<keyword evidence="4 12" id="KW-0812">Transmembrane</keyword>
<accession>A0A1B6CN72</accession>
<dbReference type="GO" id="GO:0015431">
    <property type="term" value="F:ABC-type glutathione S-conjugate transporter activity"/>
    <property type="evidence" value="ECO:0007669"/>
    <property type="project" value="UniProtKB-EC"/>
</dbReference>
<dbReference type="Pfam" id="PF00005">
    <property type="entry name" value="ABC_tran"/>
    <property type="match status" value="2"/>
</dbReference>
<organism evidence="15">
    <name type="scientific">Clastoptera arizonana</name>
    <name type="common">Arizona spittle bug</name>
    <dbReference type="NCBI Taxonomy" id="38151"/>
    <lineage>
        <taxon>Eukaryota</taxon>
        <taxon>Metazoa</taxon>
        <taxon>Ecdysozoa</taxon>
        <taxon>Arthropoda</taxon>
        <taxon>Hexapoda</taxon>
        <taxon>Insecta</taxon>
        <taxon>Pterygota</taxon>
        <taxon>Neoptera</taxon>
        <taxon>Paraneoptera</taxon>
        <taxon>Hemiptera</taxon>
        <taxon>Auchenorrhyncha</taxon>
        <taxon>Cercopoidea</taxon>
        <taxon>Clastopteridae</taxon>
        <taxon>Clastoptera</taxon>
    </lineage>
</organism>
<comment type="catalytic activity">
    <reaction evidence="11">
        <text>leukotriene C4(in) + ATP + H2O = leukotriene C4(out) + ADP + phosphate + H(+)</text>
        <dbReference type="Rhea" id="RHEA:38963"/>
        <dbReference type="ChEBI" id="CHEBI:15377"/>
        <dbReference type="ChEBI" id="CHEBI:15378"/>
        <dbReference type="ChEBI" id="CHEBI:30616"/>
        <dbReference type="ChEBI" id="CHEBI:43474"/>
        <dbReference type="ChEBI" id="CHEBI:57973"/>
        <dbReference type="ChEBI" id="CHEBI:456216"/>
    </reaction>
    <physiologicalReaction direction="left-to-right" evidence="11">
        <dbReference type="Rhea" id="RHEA:38964"/>
    </physiologicalReaction>
</comment>
<dbReference type="CDD" id="cd03244">
    <property type="entry name" value="ABCC_MRP_domain2"/>
    <property type="match status" value="1"/>
</dbReference>
<dbReference type="AlphaFoldDB" id="A0A1B6CN72"/>
<dbReference type="PANTHER" id="PTHR24223">
    <property type="entry name" value="ATP-BINDING CASSETTE SUB-FAMILY C"/>
    <property type="match status" value="1"/>
</dbReference>
<dbReference type="PROSITE" id="PS00211">
    <property type="entry name" value="ABC_TRANSPORTER_1"/>
    <property type="match status" value="2"/>
</dbReference>
<evidence type="ECO:0000256" key="3">
    <source>
        <dbReference type="ARBA" id="ARBA00022448"/>
    </source>
</evidence>
<evidence type="ECO:0000259" key="14">
    <source>
        <dbReference type="PROSITE" id="PS50929"/>
    </source>
</evidence>
<dbReference type="CDD" id="cd03250">
    <property type="entry name" value="ABCC_MRP_domain1"/>
    <property type="match status" value="1"/>
</dbReference>
<evidence type="ECO:0000256" key="12">
    <source>
        <dbReference type="SAM" id="Phobius"/>
    </source>
</evidence>
<comment type="similarity">
    <text evidence="2">Belongs to the ABC transporter superfamily. ABCC family. Conjugate transporter (TC 3.A.1.208) subfamily.</text>
</comment>
<dbReference type="InterPro" id="IPR027417">
    <property type="entry name" value="P-loop_NTPase"/>
</dbReference>
<feature type="transmembrane region" description="Helical" evidence="12">
    <location>
        <begin position="63"/>
        <end position="91"/>
    </location>
</feature>
<dbReference type="FunFam" id="1.20.1560.10:FF:000001">
    <property type="entry name" value="ATP-binding cassette subfamily C member 1"/>
    <property type="match status" value="1"/>
</dbReference>
<dbReference type="GO" id="GO:0005774">
    <property type="term" value="C:vacuolar membrane"/>
    <property type="evidence" value="ECO:0007669"/>
    <property type="project" value="UniProtKB-SubCell"/>
</dbReference>
<keyword evidence="9 12" id="KW-0472">Membrane</keyword>
<comment type="subcellular location">
    <subcellularLocation>
        <location evidence="1">Vacuole membrane</location>
        <topology evidence="1">Multi-pass membrane protein</topology>
    </subcellularLocation>
</comment>
<feature type="transmembrane region" description="Helical" evidence="12">
    <location>
        <begin position="492"/>
        <end position="516"/>
    </location>
</feature>
<dbReference type="FunFam" id="3.40.50.300:FF:000074">
    <property type="entry name" value="Multidrug resistance-associated protein 5 isoform 1"/>
    <property type="match status" value="1"/>
</dbReference>
<dbReference type="SUPFAM" id="SSF52540">
    <property type="entry name" value="P-loop containing nucleoside triphosphate hydrolases"/>
    <property type="match status" value="2"/>
</dbReference>
<feature type="domain" description="ABC transmembrane type-1" evidence="14">
    <location>
        <begin position="1"/>
        <end position="129"/>
    </location>
</feature>
<feature type="transmembrane region" description="Helical" evidence="12">
    <location>
        <begin position="615"/>
        <end position="647"/>
    </location>
</feature>
<evidence type="ECO:0000313" key="15">
    <source>
        <dbReference type="EMBL" id="JAS14906.1"/>
    </source>
</evidence>
<evidence type="ECO:0000259" key="13">
    <source>
        <dbReference type="PROSITE" id="PS50893"/>
    </source>
</evidence>
<evidence type="ECO:0000256" key="11">
    <source>
        <dbReference type="ARBA" id="ARBA00047523"/>
    </source>
</evidence>
<proteinExistence type="inferred from homology"/>
<dbReference type="CDD" id="cd18603">
    <property type="entry name" value="ABC_6TM_MRP1_2_3_6_D2_like"/>
    <property type="match status" value="1"/>
</dbReference>
<evidence type="ECO:0000256" key="6">
    <source>
        <dbReference type="ARBA" id="ARBA00022741"/>
    </source>
</evidence>
<gene>
    <name evidence="15" type="ORF">g.27550</name>
</gene>
<keyword evidence="7" id="KW-0067">ATP-binding</keyword>
<dbReference type="GO" id="GO:0005524">
    <property type="term" value="F:ATP binding"/>
    <property type="evidence" value="ECO:0007669"/>
    <property type="project" value="UniProtKB-KW"/>
</dbReference>
<dbReference type="Gene3D" id="1.20.1560.10">
    <property type="entry name" value="ABC transporter type 1, transmembrane domain"/>
    <property type="match status" value="2"/>
</dbReference>
<dbReference type="Gene3D" id="3.40.50.300">
    <property type="entry name" value="P-loop containing nucleotide triphosphate hydrolases"/>
    <property type="match status" value="2"/>
</dbReference>
<keyword evidence="5" id="KW-0677">Repeat</keyword>
<keyword evidence="6" id="KW-0547">Nucleotide-binding</keyword>
<feature type="transmembrane region" description="Helical" evidence="12">
    <location>
        <begin position="103"/>
        <end position="128"/>
    </location>
</feature>
<evidence type="ECO:0000256" key="4">
    <source>
        <dbReference type="ARBA" id="ARBA00022692"/>
    </source>
</evidence>
<dbReference type="PANTHER" id="PTHR24223:SF443">
    <property type="entry name" value="MULTIDRUG-RESISTANCE LIKE PROTEIN 1, ISOFORM I"/>
    <property type="match status" value="1"/>
</dbReference>
<feature type="domain" description="ABC transporter" evidence="13">
    <location>
        <begin position="813"/>
        <end position="1047"/>
    </location>
</feature>
<evidence type="ECO:0000256" key="8">
    <source>
        <dbReference type="ARBA" id="ARBA00022989"/>
    </source>
</evidence>
<dbReference type="GO" id="GO:0016887">
    <property type="term" value="F:ATP hydrolysis activity"/>
    <property type="evidence" value="ECO:0007669"/>
    <property type="project" value="InterPro"/>
</dbReference>
<evidence type="ECO:0000256" key="5">
    <source>
        <dbReference type="ARBA" id="ARBA00022737"/>
    </source>
</evidence>
<dbReference type="PROSITE" id="PS50929">
    <property type="entry name" value="ABC_TM1F"/>
    <property type="match status" value="2"/>
</dbReference>
<protein>
    <recommendedName>
        <fullName evidence="10">ABC-type glutathione-S-conjugate transporter</fullName>
        <ecNumber evidence="10">7.6.2.3</ecNumber>
    </recommendedName>
</protein>
<dbReference type="InterPro" id="IPR050173">
    <property type="entry name" value="ABC_transporter_C-like"/>
</dbReference>
<dbReference type="EMBL" id="GEDC01022392">
    <property type="protein sequence ID" value="JAS14906.1"/>
    <property type="molecule type" value="Transcribed_RNA"/>
</dbReference>
<keyword evidence="3" id="KW-0813">Transport</keyword>
<feature type="domain" description="ABC transporter" evidence="13">
    <location>
        <begin position="161"/>
        <end position="387"/>
    </location>
</feature>
<dbReference type="InterPro" id="IPR003439">
    <property type="entry name" value="ABC_transporter-like_ATP-bd"/>
</dbReference>
<keyword evidence="8 12" id="KW-1133">Transmembrane helix</keyword>
<dbReference type="InterPro" id="IPR003593">
    <property type="entry name" value="AAA+_ATPase"/>
</dbReference>
<evidence type="ECO:0000256" key="2">
    <source>
        <dbReference type="ARBA" id="ARBA00009726"/>
    </source>
</evidence>
<dbReference type="Pfam" id="PF00664">
    <property type="entry name" value="ABC_membrane"/>
    <property type="match status" value="2"/>
</dbReference>
<dbReference type="InterPro" id="IPR036640">
    <property type="entry name" value="ABC1_TM_sf"/>
</dbReference>
<sequence>MLSSSIMGKKLQMRQMKYKDDRIKLMNEILSGIKVLKLYAWEKSFEKQISDIREKELKILKKTAYVTAFTGFLWSCVPFVVALIIFTTYVLADDNNILTPDKAFVALSLINIMRFPMSIFPMLISALIMSSVSIKRINAFMNSEELDSSAINSDKSFADPIIVENGSFDWDGTESINPTLHNINMRVKTGALVAVVGSVGTGKSSLISALLGELSKLSGLVNIKGTIAYVPQQAWLQNATLRENILFGKTYDARKYAKIIKHCALEQDLDMLPGGDMTEIGEKGINLSGGQKQRVSLARAVYNDTDIYFLDDPLSAVDSHVGKHIFENVIGPKGTLKNKTRILVTHAVTYLPEVDLILVMNDGTISESGTYQELLAKKGEFAEFLFQYMKERNDDVDSEGIEDLKKQLLEHKEDLPLNLSRELSRQCSSTSEQRLHRTISVESKNSDHKNSSVNNLLKKGKEDKLIQSESLEIGKVNWNVYKYYIKAVGTRVAMMFMLLTALYQVFSVAGNAWLSVWSTDVVTPSNTTNNSSNQTFYLEVYGILGIGQILAKLLSQLSAAAGGVYAARYIQKKMLIRVLHSPMSFFDTTPLGRIMNRFSKDIDTVDNTLPTCLQMVLNFCAMLASTICVITFTTPIFIFVIIPVIILNFSIQRFYVKTARQMQRLESVSKSPVYSHFSESLSGVQTLRAYKVQKAFINQCEKNVDRNLSCFYLAASSNRWVSVRLESLGNLLVFSAAIFAVLAKDMSPGLVGLSLTYALQITTMLFMLVREATNLETNTVSVERIKEYSELNEEAPWELEPKPDPRWPIKGSIEFKDYAVSYRKGLDPVLKGVSFKVKSGEKVGIVGQTGAGKSSLTMALFRILEATRGQITIDDCDISKIGLHDLRSRLTIIPQDPILFSGTLRINLDPFGEQKDDSIWYALELANLKNFVKGLPAGLQHQMSEGGENLSVGQRQLICLARALLRRSKILVLDEATAAVDLETDDVIQQTIRLVFKESTVLTIAHRLNTIMDYDRVLVIDKGLVVEFDSPKNLLSKNTSKFYQLAKDAGIVQ</sequence>
<dbReference type="SMART" id="SM00382">
    <property type="entry name" value="AAA"/>
    <property type="match status" value="2"/>
</dbReference>
<feature type="domain" description="ABC transmembrane type-1" evidence="14">
    <location>
        <begin position="497"/>
        <end position="777"/>
    </location>
</feature>